<dbReference type="PANTHER" id="PTHR40942:SF4">
    <property type="entry name" value="CYTOCHROME C5"/>
    <property type="match status" value="1"/>
</dbReference>
<proteinExistence type="inferred from homology"/>
<evidence type="ECO:0000256" key="6">
    <source>
        <dbReference type="ARBA" id="ARBA00032248"/>
    </source>
</evidence>
<evidence type="ECO:0000259" key="9">
    <source>
        <dbReference type="Pfam" id="PF00149"/>
    </source>
</evidence>
<protein>
    <recommendedName>
        <fullName evidence="3">bis(5'-nucleosyl)-tetraphosphatase (symmetrical)</fullName>
        <ecNumber evidence="3">3.6.1.41</ecNumber>
    </recommendedName>
    <alternativeName>
        <fullName evidence="6">Ap4A hydrolase</fullName>
    </alternativeName>
    <alternativeName>
        <fullName evidence="5">Diadenosine 5',5'''-P1,P4-tetraphosphate pyrophosphohydrolase</fullName>
    </alternativeName>
    <alternativeName>
        <fullName evidence="7">Diadenosine tetraphosphatase</fullName>
    </alternativeName>
</protein>
<comment type="function">
    <text evidence="1">Hydrolyzes diadenosine 5',5'''-P1,P4-tetraphosphate to yield ADP.</text>
</comment>
<evidence type="ECO:0000313" key="11">
    <source>
        <dbReference type="Proteomes" id="UP000232693"/>
    </source>
</evidence>
<accession>A0A2K9AHF2</accession>
<dbReference type="NCBIfam" id="NF001204">
    <property type="entry name" value="PRK00166.1"/>
    <property type="match status" value="1"/>
</dbReference>
<keyword evidence="4" id="KW-0378">Hydrolase</keyword>
<dbReference type="RefSeq" id="WP_106647599.1">
    <property type="nucleotide sequence ID" value="NZ_BMGO01000001.1"/>
</dbReference>
<dbReference type="NCBIfam" id="TIGR00668">
    <property type="entry name" value="apaH"/>
    <property type="match status" value="1"/>
</dbReference>
<dbReference type="EMBL" id="CP025120">
    <property type="protein sequence ID" value="AUD79806.1"/>
    <property type="molecule type" value="Genomic_DNA"/>
</dbReference>
<gene>
    <name evidence="10" type="ORF">CW740_11330</name>
</gene>
<dbReference type="PANTHER" id="PTHR40942">
    <property type="match status" value="1"/>
</dbReference>
<evidence type="ECO:0000256" key="1">
    <source>
        <dbReference type="ARBA" id="ARBA00003413"/>
    </source>
</evidence>
<dbReference type="InterPro" id="IPR004843">
    <property type="entry name" value="Calcineurin-like_PHP"/>
</dbReference>
<dbReference type="InterPro" id="IPR004617">
    <property type="entry name" value="ApaH"/>
</dbReference>
<evidence type="ECO:0000256" key="3">
    <source>
        <dbReference type="ARBA" id="ARBA00012506"/>
    </source>
</evidence>
<dbReference type="EC" id="3.6.1.41" evidence="3"/>
<comment type="similarity">
    <text evidence="2">Belongs to the Ap4A hydrolase family.</text>
</comment>
<feature type="domain" description="Calcineurin-like phosphoesterase" evidence="9">
    <location>
        <begin position="4"/>
        <end position="129"/>
    </location>
</feature>
<dbReference type="KEGG" id="kpd:CW740_11330"/>
<evidence type="ECO:0000256" key="8">
    <source>
        <dbReference type="ARBA" id="ARBA00049417"/>
    </source>
</evidence>
<evidence type="ECO:0000256" key="4">
    <source>
        <dbReference type="ARBA" id="ARBA00022801"/>
    </source>
</evidence>
<dbReference type="Gene3D" id="3.60.21.10">
    <property type="match status" value="1"/>
</dbReference>
<comment type="catalytic activity">
    <reaction evidence="8">
        <text>P(1),P(4)-bis(5'-adenosyl) tetraphosphate + H2O = 2 ADP + 2 H(+)</text>
        <dbReference type="Rhea" id="RHEA:24252"/>
        <dbReference type="ChEBI" id="CHEBI:15377"/>
        <dbReference type="ChEBI" id="CHEBI:15378"/>
        <dbReference type="ChEBI" id="CHEBI:58141"/>
        <dbReference type="ChEBI" id="CHEBI:456216"/>
        <dbReference type="EC" id="3.6.1.41"/>
    </reaction>
</comment>
<dbReference type="Pfam" id="PF00149">
    <property type="entry name" value="Metallophos"/>
    <property type="match status" value="1"/>
</dbReference>
<dbReference type="CDD" id="cd07422">
    <property type="entry name" value="MPP_ApaH"/>
    <property type="match status" value="1"/>
</dbReference>
<dbReference type="SUPFAM" id="SSF56300">
    <property type="entry name" value="Metallo-dependent phosphatases"/>
    <property type="match status" value="1"/>
</dbReference>
<dbReference type="OrthoDB" id="9807890at2"/>
<evidence type="ECO:0000256" key="5">
    <source>
        <dbReference type="ARBA" id="ARBA00031248"/>
    </source>
</evidence>
<evidence type="ECO:0000256" key="2">
    <source>
        <dbReference type="ARBA" id="ARBA00005419"/>
    </source>
</evidence>
<dbReference type="AlphaFoldDB" id="A0A2K9AHF2"/>
<organism evidence="10 11">
    <name type="scientific">Kangiella profundi</name>
    <dbReference type="NCBI Taxonomy" id="1561924"/>
    <lineage>
        <taxon>Bacteria</taxon>
        <taxon>Pseudomonadati</taxon>
        <taxon>Pseudomonadota</taxon>
        <taxon>Gammaproteobacteria</taxon>
        <taxon>Kangiellales</taxon>
        <taxon>Kangiellaceae</taxon>
        <taxon>Kangiella</taxon>
    </lineage>
</organism>
<evidence type="ECO:0000313" key="10">
    <source>
        <dbReference type="EMBL" id="AUD79806.1"/>
    </source>
</evidence>
<dbReference type="PIRSF" id="PIRSF000903">
    <property type="entry name" value="B5n-ttraPtase_sm"/>
    <property type="match status" value="1"/>
</dbReference>
<evidence type="ECO:0000256" key="7">
    <source>
        <dbReference type="ARBA" id="ARBA00033210"/>
    </source>
</evidence>
<sequence>MATYAIGDIQGCYDEFRLLLKKIQFNPAHDTLWLAGDLVNRGPKSLEVLQFAYEHQDVCQLVLGNHDLSMLASFYTKAKLPKKSDLHTIFAADNIKKVMKWLRKQPMAIYDKNLNALMTHAGVPPQWGLKTTLACAYELEEVLAKKASAKDFFKHMYGNKPALWSNKLEGIERLRYITNALTRMRFVHHDGTLDFKSKSSPGKQAKGLFPWYEMTEIGHQTRLVFGHWAALNGKCPIPNLHALDTGCVWGNKLTALRLEDEKRFSVKAL</sequence>
<dbReference type="GO" id="GO:0008803">
    <property type="term" value="F:bis(5'-nucleosyl)-tetraphosphatase (symmetrical) activity"/>
    <property type="evidence" value="ECO:0007669"/>
    <property type="project" value="UniProtKB-EC"/>
</dbReference>
<keyword evidence="11" id="KW-1185">Reference proteome</keyword>
<reference evidence="10 11" key="1">
    <citation type="submission" date="2017-12" db="EMBL/GenBank/DDBJ databases">
        <title>Kangiella profundi FT102 completed genome.</title>
        <authorList>
            <person name="Xu J."/>
            <person name="Wang J."/>
            <person name="Lu Y."/>
        </authorList>
    </citation>
    <scope>NUCLEOTIDE SEQUENCE [LARGE SCALE GENOMIC DNA]</scope>
    <source>
        <strain evidence="10 11">FT102</strain>
    </source>
</reference>
<dbReference type="InterPro" id="IPR029052">
    <property type="entry name" value="Metallo-depent_PP-like"/>
</dbReference>
<name>A0A2K9AHF2_9GAMM</name>
<dbReference type="Proteomes" id="UP000232693">
    <property type="component" value="Chromosome"/>
</dbReference>